<gene>
    <name evidence="1" type="ORF">S01H4_66446</name>
</gene>
<reference evidence="1" key="1">
    <citation type="journal article" date="2014" name="Front. Microbiol.">
        <title>High frequency of phylogenetically diverse reductive dehalogenase-homologous genes in deep subseafloor sedimentary metagenomes.</title>
        <authorList>
            <person name="Kawai M."/>
            <person name="Futagami T."/>
            <person name="Toyoda A."/>
            <person name="Takaki Y."/>
            <person name="Nishi S."/>
            <person name="Hori S."/>
            <person name="Arai W."/>
            <person name="Tsubouchi T."/>
            <person name="Morono Y."/>
            <person name="Uchiyama I."/>
            <person name="Ito T."/>
            <person name="Fujiyama A."/>
            <person name="Inagaki F."/>
            <person name="Takami H."/>
        </authorList>
    </citation>
    <scope>NUCLEOTIDE SEQUENCE</scope>
    <source>
        <strain evidence="1">Expedition CK06-06</strain>
    </source>
</reference>
<protein>
    <submittedName>
        <fullName evidence="1">Uncharacterized protein</fullName>
    </submittedName>
</protein>
<organism evidence="1">
    <name type="scientific">marine sediment metagenome</name>
    <dbReference type="NCBI Taxonomy" id="412755"/>
    <lineage>
        <taxon>unclassified sequences</taxon>
        <taxon>metagenomes</taxon>
        <taxon>ecological metagenomes</taxon>
    </lineage>
</organism>
<name>X1DRJ3_9ZZZZ</name>
<proteinExistence type="predicted"/>
<dbReference type="EMBL" id="BART01041155">
    <property type="protein sequence ID" value="GAH23631.1"/>
    <property type="molecule type" value="Genomic_DNA"/>
</dbReference>
<feature type="non-terminal residue" evidence="1">
    <location>
        <position position="60"/>
    </location>
</feature>
<comment type="caution">
    <text evidence="1">The sequence shown here is derived from an EMBL/GenBank/DDBJ whole genome shotgun (WGS) entry which is preliminary data.</text>
</comment>
<accession>X1DRJ3</accession>
<evidence type="ECO:0000313" key="1">
    <source>
        <dbReference type="EMBL" id="GAH23631.1"/>
    </source>
</evidence>
<dbReference type="AlphaFoldDB" id="X1DRJ3"/>
<sequence length="60" mass="6656">MNNHIPDQYTMEGGNLLANLLNFARLLRQLSIPIGSNQVHGLAQGLALIDITSEQDFYNT</sequence>